<evidence type="ECO:0000313" key="1">
    <source>
        <dbReference type="EMBL" id="TEB31137.1"/>
    </source>
</evidence>
<proteinExistence type="predicted"/>
<evidence type="ECO:0000313" key="2">
    <source>
        <dbReference type="Proteomes" id="UP000298030"/>
    </source>
</evidence>
<accession>A0A4Y7TAD4</accession>
<comment type="caution">
    <text evidence="1">The sequence shown here is derived from an EMBL/GenBank/DDBJ whole genome shotgun (WGS) entry which is preliminary data.</text>
</comment>
<organism evidence="1 2">
    <name type="scientific">Coprinellus micaceus</name>
    <name type="common">Glistening ink-cap mushroom</name>
    <name type="synonym">Coprinus micaceus</name>
    <dbReference type="NCBI Taxonomy" id="71717"/>
    <lineage>
        <taxon>Eukaryota</taxon>
        <taxon>Fungi</taxon>
        <taxon>Dikarya</taxon>
        <taxon>Basidiomycota</taxon>
        <taxon>Agaricomycotina</taxon>
        <taxon>Agaricomycetes</taxon>
        <taxon>Agaricomycetidae</taxon>
        <taxon>Agaricales</taxon>
        <taxon>Agaricineae</taxon>
        <taxon>Psathyrellaceae</taxon>
        <taxon>Coprinellus</taxon>
    </lineage>
</organism>
<dbReference type="EMBL" id="QPFP01000020">
    <property type="protein sequence ID" value="TEB31137.1"/>
    <property type="molecule type" value="Genomic_DNA"/>
</dbReference>
<protein>
    <submittedName>
        <fullName evidence="1">Uncharacterized protein</fullName>
    </submittedName>
</protein>
<dbReference type="Proteomes" id="UP000298030">
    <property type="component" value="Unassembled WGS sequence"/>
</dbReference>
<keyword evidence="2" id="KW-1185">Reference proteome</keyword>
<reference evidence="1 2" key="1">
    <citation type="journal article" date="2019" name="Nat. Ecol. Evol.">
        <title>Megaphylogeny resolves global patterns of mushroom evolution.</title>
        <authorList>
            <person name="Varga T."/>
            <person name="Krizsan K."/>
            <person name="Foldi C."/>
            <person name="Dima B."/>
            <person name="Sanchez-Garcia M."/>
            <person name="Sanchez-Ramirez S."/>
            <person name="Szollosi G.J."/>
            <person name="Szarkandi J.G."/>
            <person name="Papp V."/>
            <person name="Albert L."/>
            <person name="Andreopoulos W."/>
            <person name="Angelini C."/>
            <person name="Antonin V."/>
            <person name="Barry K.W."/>
            <person name="Bougher N.L."/>
            <person name="Buchanan P."/>
            <person name="Buyck B."/>
            <person name="Bense V."/>
            <person name="Catcheside P."/>
            <person name="Chovatia M."/>
            <person name="Cooper J."/>
            <person name="Damon W."/>
            <person name="Desjardin D."/>
            <person name="Finy P."/>
            <person name="Geml J."/>
            <person name="Haridas S."/>
            <person name="Hughes K."/>
            <person name="Justo A."/>
            <person name="Karasinski D."/>
            <person name="Kautmanova I."/>
            <person name="Kiss B."/>
            <person name="Kocsube S."/>
            <person name="Kotiranta H."/>
            <person name="LaButti K.M."/>
            <person name="Lechner B.E."/>
            <person name="Liimatainen K."/>
            <person name="Lipzen A."/>
            <person name="Lukacs Z."/>
            <person name="Mihaltcheva S."/>
            <person name="Morgado L.N."/>
            <person name="Niskanen T."/>
            <person name="Noordeloos M.E."/>
            <person name="Ohm R.A."/>
            <person name="Ortiz-Santana B."/>
            <person name="Ovrebo C."/>
            <person name="Racz N."/>
            <person name="Riley R."/>
            <person name="Savchenko A."/>
            <person name="Shiryaev A."/>
            <person name="Soop K."/>
            <person name="Spirin V."/>
            <person name="Szebenyi C."/>
            <person name="Tomsovsky M."/>
            <person name="Tulloss R.E."/>
            <person name="Uehling J."/>
            <person name="Grigoriev I.V."/>
            <person name="Vagvolgyi C."/>
            <person name="Papp T."/>
            <person name="Martin F.M."/>
            <person name="Miettinen O."/>
            <person name="Hibbett D.S."/>
            <person name="Nagy L.G."/>
        </authorList>
    </citation>
    <scope>NUCLEOTIDE SEQUENCE [LARGE SCALE GENOMIC DNA]</scope>
    <source>
        <strain evidence="1 2">FP101781</strain>
    </source>
</reference>
<dbReference type="AlphaFoldDB" id="A0A4Y7TAD4"/>
<sequence>MSTPSISPTADLAPVPSRLGIDKILPAEIHMQVFSQVHSDVTSPDDAPSISSSTHPSYVLSQVCKDWRLITHSMPELWSHLKIVFPEWCWPLNMEPGGEYFDRQRPKTMLIAALEECLVSWLERSKAQPLRVTLINAHRDDAESNPAPYIAAFDSLWSVLSSSSSRWVELQVTYYRSGGRMLLHGLHPGGVNPGPAGPLSLAVPNITSLDFEGWAEEFASLSSRRWTTIVSLAVDLCEPNAVLGLLEACPALVDLTLRNHVAGRRDPGPYLGEKTAKLPHLKAITFVGSAPPPDLHKAFDIPSLNSFALVTTSKGGCMDGRDQKLSEASLMAWMERFGGGITDFAIKGEGIRPSCWWLLEFFRANLIPNVKNITHLGRVDYDMLLDRLLKTLPDGGIRYSHLESFVSVPQAHCIPWHSENGALRFVESRLGRASENSLRFVHVAVVDYQVSDRDIERKGMGLVPRLRSRGVDLRGVRIKITYTFSVDGKVRKSDDQWKSWRSLVIDYGEVFVHYRGLAPGRNL</sequence>
<name>A0A4Y7TAD4_COPMI</name>
<gene>
    <name evidence="1" type="ORF">FA13DRAFT_1774507</name>
</gene>
<dbReference type="OrthoDB" id="3365698at2759"/>